<dbReference type="EMBL" id="CAJOBJ010194280">
    <property type="protein sequence ID" value="CAF4963942.1"/>
    <property type="molecule type" value="Genomic_DNA"/>
</dbReference>
<comment type="caution">
    <text evidence="2">The sequence shown here is derived from an EMBL/GenBank/DDBJ whole genome shotgun (WGS) entry which is preliminary data.</text>
</comment>
<sequence>MQRHENDQQQRQRERNRSNNYQSSNKRFKSATDRSRPVPVWTSSSQVQLGSYTNN</sequence>
<proteinExistence type="predicted"/>
<evidence type="ECO:0000313" key="3">
    <source>
        <dbReference type="Proteomes" id="UP000681720"/>
    </source>
</evidence>
<evidence type="ECO:0000313" key="2">
    <source>
        <dbReference type="EMBL" id="CAF4963942.1"/>
    </source>
</evidence>
<feature type="compositionally biased region" description="Polar residues" evidence="1">
    <location>
        <begin position="41"/>
        <end position="55"/>
    </location>
</feature>
<evidence type="ECO:0000256" key="1">
    <source>
        <dbReference type="SAM" id="MobiDB-lite"/>
    </source>
</evidence>
<protein>
    <submittedName>
        <fullName evidence="2">Uncharacterized protein</fullName>
    </submittedName>
</protein>
<organism evidence="2 3">
    <name type="scientific">Rotaria magnacalcarata</name>
    <dbReference type="NCBI Taxonomy" id="392030"/>
    <lineage>
        <taxon>Eukaryota</taxon>
        <taxon>Metazoa</taxon>
        <taxon>Spiralia</taxon>
        <taxon>Gnathifera</taxon>
        <taxon>Rotifera</taxon>
        <taxon>Eurotatoria</taxon>
        <taxon>Bdelloidea</taxon>
        <taxon>Philodinida</taxon>
        <taxon>Philodinidae</taxon>
        <taxon>Rotaria</taxon>
    </lineage>
</organism>
<feature type="region of interest" description="Disordered" evidence="1">
    <location>
        <begin position="1"/>
        <end position="55"/>
    </location>
</feature>
<dbReference type="AlphaFoldDB" id="A0A8S3D2S1"/>
<dbReference type="Proteomes" id="UP000681720">
    <property type="component" value="Unassembled WGS sequence"/>
</dbReference>
<reference evidence="2" key="1">
    <citation type="submission" date="2021-02" db="EMBL/GenBank/DDBJ databases">
        <authorList>
            <person name="Nowell W R."/>
        </authorList>
    </citation>
    <scope>NUCLEOTIDE SEQUENCE</scope>
</reference>
<feature type="non-terminal residue" evidence="2">
    <location>
        <position position="1"/>
    </location>
</feature>
<accession>A0A8S3D2S1</accession>
<gene>
    <name evidence="2" type="ORF">GIL414_LOCUS55020</name>
</gene>
<name>A0A8S3D2S1_9BILA</name>
<feature type="compositionally biased region" description="Basic and acidic residues" evidence="1">
    <location>
        <begin position="1"/>
        <end position="17"/>
    </location>
</feature>